<keyword evidence="1" id="KW-0812">Transmembrane</keyword>
<keyword evidence="1" id="KW-0472">Membrane</keyword>
<name>A0A8D9M006_BRACM</name>
<dbReference type="Gramene" id="A02p21500.2_BraZ1">
    <property type="protein sequence ID" value="A02p21500.2_BraZ1.CDS"/>
    <property type="gene ID" value="A02g21500.2_BraZ1"/>
</dbReference>
<evidence type="ECO:0000313" key="2">
    <source>
        <dbReference type="EMBL" id="CAG7893198.1"/>
    </source>
</evidence>
<keyword evidence="1" id="KW-1133">Transmembrane helix</keyword>
<feature type="transmembrane region" description="Helical" evidence="1">
    <location>
        <begin position="105"/>
        <end position="126"/>
    </location>
</feature>
<dbReference type="EMBL" id="LS974618">
    <property type="protein sequence ID" value="CAG7893198.1"/>
    <property type="molecule type" value="Genomic_DNA"/>
</dbReference>
<sequence length="130" mass="14662">MYSTEVFRGTPGLIRYFQFTRQSLVWKLLINIVFVESFFVFHEEKVLFVGILKSNGHDPSDCGMCFFSHHQHLDPPQVYTSVASLYPCAFSSRAVMLTVKVDRVFGLRLLGLCALVASSVLSRIGLVQVV</sequence>
<evidence type="ECO:0000313" key="3">
    <source>
        <dbReference type="Proteomes" id="UP000694005"/>
    </source>
</evidence>
<evidence type="ECO:0000256" key="1">
    <source>
        <dbReference type="SAM" id="Phobius"/>
    </source>
</evidence>
<dbReference type="Proteomes" id="UP000694005">
    <property type="component" value="Chromosome A02"/>
</dbReference>
<reference evidence="2 3" key="1">
    <citation type="submission" date="2021-07" db="EMBL/GenBank/DDBJ databases">
        <authorList>
            <consortium name="Genoscope - CEA"/>
            <person name="William W."/>
        </authorList>
    </citation>
    <scope>NUCLEOTIDE SEQUENCE [LARGE SCALE GENOMIC DNA]</scope>
</reference>
<protein>
    <submittedName>
        <fullName evidence="2">Uncharacterized protein</fullName>
    </submittedName>
</protein>
<organism evidence="2 3">
    <name type="scientific">Brassica campestris</name>
    <name type="common">Field mustard</name>
    <dbReference type="NCBI Taxonomy" id="3711"/>
    <lineage>
        <taxon>Eukaryota</taxon>
        <taxon>Viridiplantae</taxon>
        <taxon>Streptophyta</taxon>
        <taxon>Embryophyta</taxon>
        <taxon>Tracheophyta</taxon>
        <taxon>Spermatophyta</taxon>
        <taxon>Magnoliopsida</taxon>
        <taxon>eudicotyledons</taxon>
        <taxon>Gunneridae</taxon>
        <taxon>Pentapetalae</taxon>
        <taxon>rosids</taxon>
        <taxon>malvids</taxon>
        <taxon>Brassicales</taxon>
        <taxon>Brassicaceae</taxon>
        <taxon>Brassiceae</taxon>
        <taxon>Brassica</taxon>
    </lineage>
</organism>
<proteinExistence type="predicted"/>
<gene>
    <name evidence="2" type="ORF">BRAPAZ1V2_A02P21500.2</name>
</gene>
<dbReference type="AlphaFoldDB" id="A0A8D9M006"/>
<accession>A0A8D9M006</accession>